<dbReference type="GO" id="GO:0000976">
    <property type="term" value="F:transcription cis-regulatory region binding"/>
    <property type="evidence" value="ECO:0007669"/>
    <property type="project" value="TreeGrafter"/>
</dbReference>
<organism evidence="5">
    <name type="scientific">Cupriavidus pinatubonensis (strain JMP 134 / LMG 1197)</name>
    <name type="common">Cupriavidus necator (strain JMP 134)</name>
    <dbReference type="NCBI Taxonomy" id="264198"/>
    <lineage>
        <taxon>Bacteria</taxon>
        <taxon>Pseudomonadati</taxon>
        <taxon>Pseudomonadota</taxon>
        <taxon>Betaproteobacteria</taxon>
        <taxon>Burkholderiales</taxon>
        <taxon>Burkholderiaceae</taxon>
        <taxon>Cupriavidus</taxon>
    </lineage>
</organism>
<dbReference type="GO" id="GO:0005829">
    <property type="term" value="C:cytosol"/>
    <property type="evidence" value="ECO:0007669"/>
    <property type="project" value="TreeGrafter"/>
</dbReference>
<gene>
    <name evidence="5" type="ordered locus">Reut_B5154</name>
</gene>
<accession>Q46QT2</accession>
<evidence type="ECO:0000313" key="5">
    <source>
        <dbReference type="EMBL" id="AAZ64502.1"/>
    </source>
</evidence>
<sequence>MDALVRASGLRGYPALMRDLGCDPTPLLQRYHLDEGALGSDDAMISLRAVVHLLEASAEQTRTGDLGLRLSRHQSIDVLGPLSIALQNAPTIRAAMDFAARHTFVHSPGLVYAVHKHSEFANDAAEVSIEIRLSRQPAQRQTIDLCLADIHNFTRLLAGDRYLLRAVSVPHTPVVPVSTYERFFGARVWVEQPRASLHLSRSTLAADLLGVDATLRRIAEDYIFRHFGSEQGSVSDRVRQVLRQTLGTSSHSKATVADLLALHPRTMQRRLAAEATSFEAIRDDVRRELAMRYLCETSLPLGQISLLLGLPAQSALSRACRQWYGVPPSALRKHKRAAD</sequence>
<dbReference type="PROSITE" id="PS01124">
    <property type="entry name" value="HTH_ARAC_FAMILY_2"/>
    <property type="match status" value="1"/>
</dbReference>
<dbReference type="EMBL" id="CP000091">
    <property type="protein sequence ID" value="AAZ64502.1"/>
    <property type="molecule type" value="Genomic_DNA"/>
</dbReference>
<dbReference type="PANTHER" id="PTHR47894:SF4">
    <property type="entry name" value="HTH-TYPE TRANSCRIPTIONAL REGULATOR GADX"/>
    <property type="match status" value="1"/>
</dbReference>
<evidence type="ECO:0000256" key="2">
    <source>
        <dbReference type="ARBA" id="ARBA00023125"/>
    </source>
</evidence>
<feature type="domain" description="HTH araC/xylS-type" evidence="4">
    <location>
        <begin position="236"/>
        <end position="334"/>
    </location>
</feature>
<evidence type="ECO:0000256" key="1">
    <source>
        <dbReference type="ARBA" id="ARBA00023015"/>
    </source>
</evidence>
<reference evidence="5" key="1">
    <citation type="submission" date="2005-08" db="EMBL/GenBank/DDBJ databases">
        <title>Complete sequence of chromosome 2 of Ralstonia eutropha JMP134.</title>
        <authorList>
            <person name="Copeland A."/>
            <person name="Lucas S."/>
            <person name="Lapidus A."/>
            <person name="Barry K."/>
            <person name="Detter J.C."/>
            <person name="Glavina T."/>
            <person name="Hammon N."/>
            <person name="Israni S."/>
            <person name="Pitluck S."/>
            <person name="Goltsman E."/>
            <person name="Martinez M."/>
            <person name="Schmutz J."/>
            <person name="Larimer F."/>
            <person name="Land M."/>
            <person name="Lykidis A."/>
            <person name="Richardson P."/>
        </authorList>
    </citation>
    <scope>NUCLEOTIDE SEQUENCE [LARGE SCALE GENOMIC DNA]</scope>
    <source>
        <strain evidence="5">JMP134</strain>
    </source>
</reference>
<dbReference type="STRING" id="264198.Reut_B5154"/>
<dbReference type="HOGENOM" id="CLU_047522_1_2_4"/>
<dbReference type="GO" id="GO:0003700">
    <property type="term" value="F:DNA-binding transcription factor activity"/>
    <property type="evidence" value="ECO:0007669"/>
    <property type="project" value="InterPro"/>
</dbReference>
<keyword evidence="2" id="KW-0238">DNA-binding</keyword>
<keyword evidence="1" id="KW-0805">Transcription regulation</keyword>
<dbReference type="OrthoDB" id="6506763at2"/>
<keyword evidence="3" id="KW-0804">Transcription</keyword>
<dbReference type="KEGG" id="reu:Reut_B5154"/>
<dbReference type="SMR" id="Q46QT2"/>
<dbReference type="AlphaFoldDB" id="Q46QT2"/>
<proteinExistence type="predicted"/>
<evidence type="ECO:0000259" key="4">
    <source>
        <dbReference type="PROSITE" id="PS01124"/>
    </source>
</evidence>
<evidence type="ECO:0000256" key="3">
    <source>
        <dbReference type="ARBA" id="ARBA00023163"/>
    </source>
</evidence>
<dbReference type="DNASU" id="3612650"/>
<dbReference type="Pfam" id="PF12625">
    <property type="entry name" value="Arabinose_bd"/>
    <property type="match status" value="1"/>
</dbReference>
<name>Q46QT2_CUPPJ</name>
<dbReference type="PANTHER" id="PTHR47894">
    <property type="entry name" value="HTH-TYPE TRANSCRIPTIONAL REGULATOR GADX"/>
    <property type="match status" value="1"/>
</dbReference>
<dbReference type="InterPro" id="IPR032687">
    <property type="entry name" value="AraC-type_N"/>
</dbReference>
<dbReference type="SMART" id="SM00342">
    <property type="entry name" value="HTH_ARAC"/>
    <property type="match status" value="1"/>
</dbReference>
<dbReference type="Gene3D" id="1.10.10.60">
    <property type="entry name" value="Homeodomain-like"/>
    <property type="match status" value="1"/>
</dbReference>
<protein>
    <submittedName>
        <fullName evidence="5">Transcriptional regulator, AraC family</fullName>
    </submittedName>
</protein>
<dbReference type="eggNOG" id="COG2207">
    <property type="taxonomic scope" value="Bacteria"/>
</dbReference>
<dbReference type="Pfam" id="PF12833">
    <property type="entry name" value="HTH_18"/>
    <property type="match status" value="1"/>
</dbReference>
<dbReference type="SUPFAM" id="SSF46689">
    <property type="entry name" value="Homeodomain-like"/>
    <property type="match status" value="1"/>
</dbReference>
<dbReference type="InterPro" id="IPR009057">
    <property type="entry name" value="Homeodomain-like_sf"/>
</dbReference>
<dbReference type="InterPro" id="IPR018060">
    <property type="entry name" value="HTH_AraC"/>
</dbReference>